<comment type="similarity">
    <text evidence="2 4">Belongs to the trans-sulfuration enzymes family.</text>
</comment>
<proteinExistence type="inferred from homology"/>
<accession>A0ABQ3VDF0</accession>
<dbReference type="Gene3D" id="3.90.1150.10">
    <property type="entry name" value="Aspartate Aminotransferase, domain 1"/>
    <property type="match status" value="1"/>
</dbReference>
<dbReference type="PANTHER" id="PTHR11808">
    <property type="entry name" value="TRANS-SULFURATION ENZYME FAMILY MEMBER"/>
    <property type="match status" value="1"/>
</dbReference>
<dbReference type="InterPro" id="IPR054542">
    <property type="entry name" value="Cys_met_metab_PP"/>
</dbReference>
<dbReference type="Gene3D" id="3.40.640.10">
    <property type="entry name" value="Type I PLP-dependent aspartate aminotransferase-like (Major domain)"/>
    <property type="match status" value="1"/>
</dbReference>
<dbReference type="EMBL" id="BNJJ01000005">
    <property type="protein sequence ID" value="GHO84167.1"/>
    <property type="molecule type" value="Genomic_DNA"/>
</dbReference>
<protein>
    <submittedName>
        <fullName evidence="5">Cystathionine gamma-lyase</fullName>
    </submittedName>
</protein>
<dbReference type="InterPro" id="IPR015421">
    <property type="entry name" value="PyrdxlP-dep_Trfase_major"/>
</dbReference>
<dbReference type="PIRSF" id="PIRSF001434">
    <property type="entry name" value="CGS"/>
    <property type="match status" value="1"/>
</dbReference>
<evidence type="ECO:0000256" key="4">
    <source>
        <dbReference type="RuleBase" id="RU362118"/>
    </source>
</evidence>
<keyword evidence="3 4" id="KW-0663">Pyridoxal phosphate</keyword>
<dbReference type="SUPFAM" id="SSF53383">
    <property type="entry name" value="PLP-dependent transferases"/>
    <property type="match status" value="1"/>
</dbReference>
<comment type="cofactor">
    <cofactor evidence="1 4">
        <name>pyridoxal 5'-phosphate</name>
        <dbReference type="ChEBI" id="CHEBI:597326"/>
    </cofactor>
</comment>
<dbReference type="Pfam" id="PF01053">
    <property type="entry name" value="Cys_Met_Meta_PP"/>
    <property type="match status" value="1"/>
</dbReference>
<dbReference type="InterPro" id="IPR015424">
    <property type="entry name" value="PyrdxlP-dep_Trfase"/>
</dbReference>
<dbReference type="CDD" id="cd00614">
    <property type="entry name" value="CGS_like"/>
    <property type="match status" value="1"/>
</dbReference>
<sequence length="411" mass="44436">MTQQNTSQPSDWNLETRLVHGGRKKARATGAGGQSTVPPIYASTTYTHENIEALDQAFSGKTPDGEQAYVYARQGNPNAYGFESALTHIEGGVGAIAFGSGMAAIHAALLAAGLTAGTKIVASRDLYGPTVTLMRKLFSTVGTQLILADFCQPAIYDLLREEEPDVIYVETISNPLTRIVDLDAISAVAREIGAVTIVDSTFSTPYLTRPIEHGFDLVVHSATKYISGHGDSTGGIVISAKNTLLNQLRDYSNLLGAMLSPFEAHLMLRGLRTLALRVERQCSNALQVAQFLQQHPAVAHVHYPGLANHPSHELASRLMDHEHFGALLSFELKDQSRAAVFRFINKLQLCISATSLGDVFTLVSYPPISSHRTLQARELQDMGISEGCIRLSVGIENANDIIKDLNQALSA</sequence>
<dbReference type="PANTHER" id="PTHR11808:SF85">
    <property type="entry name" value="CYSTATHIONINE GAMMA-LYASE-RELATED"/>
    <property type="match status" value="1"/>
</dbReference>
<comment type="caution">
    <text evidence="5">The sequence shown here is derived from an EMBL/GenBank/DDBJ whole genome shotgun (WGS) entry which is preliminary data.</text>
</comment>
<dbReference type="InterPro" id="IPR015422">
    <property type="entry name" value="PyrdxlP-dep_Trfase_small"/>
</dbReference>
<name>A0ABQ3VDF0_9CHLR</name>
<evidence type="ECO:0000313" key="5">
    <source>
        <dbReference type="EMBL" id="GHO84167.1"/>
    </source>
</evidence>
<reference evidence="5 6" key="1">
    <citation type="journal article" date="2021" name="Int. J. Syst. Evol. Microbiol.">
        <title>Reticulibacter mediterranei gen. nov., sp. nov., within the new family Reticulibacteraceae fam. nov., and Ktedonospora formicarum gen. nov., sp. nov., Ktedonobacter robiniae sp. nov., Dictyobacter formicarum sp. nov. and Dictyobacter arantiisoli sp. nov., belonging to the class Ktedonobacteria.</title>
        <authorList>
            <person name="Yabe S."/>
            <person name="Zheng Y."/>
            <person name="Wang C.M."/>
            <person name="Sakai Y."/>
            <person name="Abe K."/>
            <person name="Yokota A."/>
            <person name="Donadio S."/>
            <person name="Cavaletti L."/>
            <person name="Monciardini P."/>
        </authorList>
    </citation>
    <scope>NUCLEOTIDE SEQUENCE [LARGE SCALE GENOMIC DNA]</scope>
    <source>
        <strain evidence="5 6">SOSP1-9</strain>
    </source>
</reference>
<gene>
    <name evidence="5" type="ORF">KSZ_21730</name>
</gene>
<evidence type="ECO:0000256" key="1">
    <source>
        <dbReference type="ARBA" id="ARBA00001933"/>
    </source>
</evidence>
<organism evidence="5 6">
    <name type="scientific">Dictyobacter formicarum</name>
    <dbReference type="NCBI Taxonomy" id="2778368"/>
    <lineage>
        <taxon>Bacteria</taxon>
        <taxon>Bacillati</taxon>
        <taxon>Chloroflexota</taxon>
        <taxon>Ktedonobacteria</taxon>
        <taxon>Ktedonobacterales</taxon>
        <taxon>Dictyobacteraceae</taxon>
        <taxon>Dictyobacter</taxon>
    </lineage>
</organism>
<dbReference type="InterPro" id="IPR000277">
    <property type="entry name" value="Cys/Met-Metab_PyrdxlP-dep_enz"/>
</dbReference>
<evidence type="ECO:0000256" key="3">
    <source>
        <dbReference type="ARBA" id="ARBA00022898"/>
    </source>
</evidence>
<dbReference type="RefSeq" id="WP_201361807.1">
    <property type="nucleotide sequence ID" value="NZ_BNJJ01000005.1"/>
</dbReference>
<dbReference type="Proteomes" id="UP000635565">
    <property type="component" value="Unassembled WGS sequence"/>
</dbReference>
<evidence type="ECO:0000256" key="2">
    <source>
        <dbReference type="ARBA" id="ARBA00009077"/>
    </source>
</evidence>
<keyword evidence="6" id="KW-1185">Reference proteome</keyword>
<evidence type="ECO:0000313" key="6">
    <source>
        <dbReference type="Proteomes" id="UP000635565"/>
    </source>
</evidence>
<dbReference type="PROSITE" id="PS00868">
    <property type="entry name" value="CYS_MET_METAB_PP"/>
    <property type="match status" value="1"/>
</dbReference>